<name>A0A0C9WNX7_9AGAR</name>
<dbReference type="AlphaFoldDB" id="A0A0C9WNX7"/>
<reference evidence="1 2" key="1">
    <citation type="submission" date="2014-04" db="EMBL/GenBank/DDBJ databases">
        <authorList>
            <consortium name="DOE Joint Genome Institute"/>
            <person name="Kuo A."/>
            <person name="Kohler A."/>
            <person name="Nagy L.G."/>
            <person name="Floudas D."/>
            <person name="Copeland A."/>
            <person name="Barry K.W."/>
            <person name="Cichocki N."/>
            <person name="Veneault-Fourrey C."/>
            <person name="LaButti K."/>
            <person name="Lindquist E.A."/>
            <person name="Lipzen A."/>
            <person name="Lundell T."/>
            <person name="Morin E."/>
            <person name="Murat C."/>
            <person name="Sun H."/>
            <person name="Tunlid A."/>
            <person name="Henrissat B."/>
            <person name="Grigoriev I.V."/>
            <person name="Hibbett D.S."/>
            <person name="Martin F."/>
            <person name="Nordberg H.P."/>
            <person name="Cantor M.N."/>
            <person name="Hua S.X."/>
        </authorList>
    </citation>
    <scope>NUCLEOTIDE SEQUENCE [LARGE SCALE GENOMIC DNA]</scope>
    <source>
        <strain evidence="1 2">LaAM-08-1</strain>
    </source>
</reference>
<evidence type="ECO:0000313" key="2">
    <source>
        <dbReference type="Proteomes" id="UP000054477"/>
    </source>
</evidence>
<dbReference type="HOGENOM" id="CLU_1759116_0_0_1"/>
<dbReference type="EMBL" id="KN838915">
    <property type="protein sequence ID" value="KIJ92370.1"/>
    <property type="molecule type" value="Genomic_DNA"/>
</dbReference>
<keyword evidence="2" id="KW-1185">Reference proteome</keyword>
<reference evidence="2" key="2">
    <citation type="submission" date="2015-01" db="EMBL/GenBank/DDBJ databases">
        <title>Evolutionary Origins and Diversification of the Mycorrhizal Mutualists.</title>
        <authorList>
            <consortium name="DOE Joint Genome Institute"/>
            <consortium name="Mycorrhizal Genomics Consortium"/>
            <person name="Kohler A."/>
            <person name="Kuo A."/>
            <person name="Nagy L.G."/>
            <person name="Floudas D."/>
            <person name="Copeland A."/>
            <person name="Barry K.W."/>
            <person name="Cichocki N."/>
            <person name="Veneault-Fourrey C."/>
            <person name="LaButti K."/>
            <person name="Lindquist E.A."/>
            <person name="Lipzen A."/>
            <person name="Lundell T."/>
            <person name="Morin E."/>
            <person name="Murat C."/>
            <person name="Riley R."/>
            <person name="Ohm R."/>
            <person name="Sun H."/>
            <person name="Tunlid A."/>
            <person name="Henrissat B."/>
            <person name="Grigoriev I.V."/>
            <person name="Hibbett D.S."/>
            <person name="Martin F."/>
        </authorList>
    </citation>
    <scope>NUCLEOTIDE SEQUENCE [LARGE SCALE GENOMIC DNA]</scope>
    <source>
        <strain evidence="2">LaAM-08-1</strain>
    </source>
</reference>
<protein>
    <submittedName>
        <fullName evidence="1">Uncharacterized protein</fullName>
    </submittedName>
</protein>
<dbReference type="Proteomes" id="UP000054477">
    <property type="component" value="Unassembled WGS sequence"/>
</dbReference>
<accession>A0A0C9WNX7</accession>
<sequence>MCIFNPKIVPSGSSKKMGTEGLHSCRGTIERTWLRRIHKTPKDVPFWFETYQERTAGYSLPKLVVPNTDLGLNLAGDSATLLPLSRVAGLFILPNTPKSQQTIVRGQLVVPLPLDNRVASGLDLVNSGLNICRITDDLPSPGNAVRIW</sequence>
<organism evidence="1 2">
    <name type="scientific">Laccaria amethystina LaAM-08-1</name>
    <dbReference type="NCBI Taxonomy" id="1095629"/>
    <lineage>
        <taxon>Eukaryota</taxon>
        <taxon>Fungi</taxon>
        <taxon>Dikarya</taxon>
        <taxon>Basidiomycota</taxon>
        <taxon>Agaricomycotina</taxon>
        <taxon>Agaricomycetes</taxon>
        <taxon>Agaricomycetidae</taxon>
        <taxon>Agaricales</taxon>
        <taxon>Agaricineae</taxon>
        <taxon>Hydnangiaceae</taxon>
        <taxon>Laccaria</taxon>
    </lineage>
</organism>
<proteinExistence type="predicted"/>
<evidence type="ECO:0000313" key="1">
    <source>
        <dbReference type="EMBL" id="KIJ92370.1"/>
    </source>
</evidence>
<gene>
    <name evidence="1" type="ORF">K443DRAFT_438541</name>
</gene>